<evidence type="ECO:0000256" key="13">
    <source>
        <dbReference type="RuleBase" id="RU003357"/>
    </source>
</evidence>
<sequence>MTLSFSRRSGATLKPLALASAILSCSFGSAFAQTAQDQNLVPVVVTAARVEQPQTDALPHTTVISAEDIRNSQAPDLPALLAREAGIQITRVGGPGQQASLFMRGANTSETLVMIDGVPIRRQASYGLPALENILPEQIDHIEIVRGNVSAIYGSGAIGGVVQIFTKRGEGPAAFSASVEAGSRGTYQGDVGVSGKSGDTRYALALTRFKTDGFSAQNPLQNPNVNPDRNGDGNTSVSGSVSQEWSKGNEIGARIYANDAKYTFDDAYGTPADQNRGHSKSQSVAVFSKNRFTQDWTSTLTFSQNVNRDNYDDLTPFGNSSNGYKSTQNLLQWANELRLSPMWTATAGVDAGREKADVDSNSSYGNSSNSYSRSTSSVYAGALGKIGANQLQVNVRHDDVGGSGSDNTGYLGYGYALTDSVKLIANASTAFNAPTPVQLFDPLYGNTNLKAERSKSYELGVQYAAGATLLRATLFDTRTRDQFGYDPVSFRAINIARAKNQGLELSASATLAEIDWRASLTLQNPKDESTGQTLVRRAKTLGSVGASKSFGAWRIGTDVQYTDSRTDIPGNPQLAPYWLTNANARYQLTKQVSLFGRIDNLFNRDYQTAYGYNQPSRGVFAGVSWQQ</sequence>
<dbReference type="PROSITE" id="PS52016">
    <property type="entry name" value="TONB_DEPENDENT_REC_3"/>
    <property type="match status" value="1"/>
</dbReference>
<evidence type="ECO:0000256" key="14">
    <source>
        <dbReference type="SAM" id="MobiDB-lite"/>
    </source>
</evidence>
<evidence type="ECO:0000313" key="18">
    <source>
        <dbReference type="EMBL" id="AIY43164.1"/>
    </source>
</evidence>
<dbReference type="Gene3D" id="2.40.170.20">
    <property type="entry name" value="TonB-dependent receptor, beta-barrel domain"/>
    <property type="match status" value="1"/>
</dbReference>
<dbReference type="GO" id="GO:0015889">
    <property type="term" value="P:cobalamin transport"/>
    <property type="evidence" value="ECO:0007669"/>
    <property type="project" value="TreeGrafter"/>
</dbReference>
<dbReference type="Pfam" id="PF07715">
    <property type="entry name" value="Plug"/>
    <property type="match status" value="1"/>
</dbReference>
<dbReference type="GO" id="GO:0009279">
    <property type="term" value="C:cell outer membrane"/>
    <property type="evidence" value="ECO:0007669"/>
    <property type="project" value="UniProtKB-SubCell"/>
</dbReference>
<feature type="domain" description="TonB-dependent receptor-like beta-barrel" evidence="16">
    <location>
        <begin position="228"/>
        <end position="601"/>
    </location>
</feature>
<evidence type="ECO:0000313" key="19">
    <source>
        <dbReference type="Proteomes" id="UP000030302"/>
    </source>
</evidence>
<evidence type="ECO:0000256" key="9">
    <source>
        <dbReference type="ARBA" id="ARBA00023136"/>
    </source>
</evidence>
<dbReference type="EMBL" id="CP009962">
    <property type="protein sequence ID" value="AIY43164.1"/>
    <property type="molecule type" value="Genomic_DNA"/>
</dbReference>
<dbReference type="InterPro" id="IPR012910">
    <property type="entry name" value="Plug_dom"/>
</dbReference>
<dbReference type="Gene3D" id="2.170.130.10">
    <property type="entry name" value="TonB-dependent receptor, plug domain"/>
    <property type="match status" value="1"/>
</dbReference>
<evidence type="ECO:0000256" key="15">
    <source>
        <dbReference type="SAM" id="SignalP"/>
    </source>
</evidence>
<dbReference type="InterPro" id="IPR000531">
    <property type="entry name" value="Beta-barrel_TonB"/>
</dbReference>
<protein>
    <submittedName>
        <fullName evidence="18">Outer membrane vitamin B12 receptor BtuB</fullName>
    </submittedName>
</protein>
<accession>A0A0A1FHQ5</accession>
<evidence type="ECO:0000256" key="12">
    <source>
        <dbReference type="PROSITE-ProRule" id="PRU01360"/>
    </source>
</evidence>
<dbReference type="STRING" id="279058.LT85_4006"/>
<evidence type="ECO:0000256" key="1">
    <source>
        <dbReference type="ARBA" id="ARBA00004571"/>
    </source>
</evidence>
<dbReference type="Pfam" id="PF00593">
    <property type="entry name" value="TonB_dep_Rec_b-barrel"/>
    <property type="match status" value="1"/>
</dbReference>
<feature type="region of interest" description="Disordered" evidence="14">
    <location>
        <begin position="214"/>
        <end position="244"/>
    </location>
</feature>
<dbReference type="Proteomes" id="UP000030302">
    <property type="component" value="Chromosome"/>
</dbReference>
<evidence type="ECO:0000256" key="8">
    <source>
        <dbReference type="ARBA" id="ARBA00023077"/>
    </source>
</evidence>
<keyword evidence="10 18" id="KW-0675">Receptor</keyword>
<keyword evidence="5 12" id="KW-0812">Transmembrane</keyword>
<keyword evidence="19" id="KW-1185">Reference proteome</keyword>
<reference evidence="19" key="1">
    <citation type="journal article" date="2014" name="Soil Biol. Biochem.">
        <title>Structure and function of bacterial communities in ageing soils: Insights from the Mendocino ecological staircase.</title>
        <authorList>
            <person name="Uroz S."/>
            <person name="Tech J.J."/>
            <person name="Sawaya N.A."/>
            <person name="Frey-Klett P."/>
            <person name="Leveau J.H.J."/>
        </authorList>
    </citation>
    <scope>NUCLEOTIDE SEQUENCE [LARGE SCALE GENOMIC DNA]</scope>
    <source>
        <strain evidence="19">Cal35</strain>
    </source>
</reference>
<dbReference type="AlphaFoldDB" id="A0A0A1FHQ5"/>
<evidence type="ECO:0000259" key="16">
    <source>
        <dbReference type="Pfam" id="PF00593"/>
    </source>
</evidence>
<dbReference type="HOGENOM" id="CLU_008287_18_5_4"/>
<comment type="similarity">
    <text evidence="2 12 13">Belongs to the TonB-dependent receptor family.</text>
</comment>
<keyword evidence="11 12" id="KW-0998">Cell outer membrane</keyword>
<feature type="domain" description="TonB-dependent receptor plug" evidence="17">
    <location>
        <begin position="60"/>
        <end position="161"/>
    </location>
</feature>
<evidence type="ECO:0000259" key="17">
    <source>
        <dbReference type="Pfam" id="PF07715"/>
    </source>
</evidence>
<comment type="subcellular location">
    <subcellularLocation>
        <location evidence="1 12">Cell outer membrane</location>
        <topology evidence="1 12">Multi-pass membrane protein</topology>
    </subcellularLocation>
</comment>
<dbReference type="RefSeq" id="WP_038492386.1">
    <property type="nucleotide sequence ID" value="NZ_CP009962.1"/>
</dbReference>
<dbReference type="SUPFAM" id="SSF56935">
    <property type="entry name" value="Porins"/>
    <property type="match status" value="1"/>
</dbReference>
<evidence type="ECO:0000256" key="11">
    <source>
        <dbReference type="ARBA" id="ARBA00023237"/>
    </source>
</evidence>
<dbReference type="OrthoDB" id="183532at2"/>
<evidence type="ECO:0000256" key="5">
    <source>
        <dbReference type="ARBA" id="ARBA00022692"/>
    </source>
</evidence>
<name>A0A0A1FHQ5_9BURK</name>
<dbReference type="InterPro" id="IPR036942">
    <property type="entry name" value="Beta-barrel_TonB_sf"/>
</dbReference>
<keyword evidence="7" id="KW-0406">Ion transport</keyword>
<evidence type="ECO:0000256" key="10">
    <source>
        <dbReference type="ARBA" id="ARBA00023170"/>
    </source>
</evidence>
<feature type="chain" id="PRO_5001974318" evidence="15">
    <location>
        <begin position="33"/>
        <end position="627"/>
    </location>
</feature>
<dbReference type="PROSITE" id="PS51257">
    <property type="entry name" value="PROKAR_LIPOPROTEIN"/>
    <property type="match status" value="1"/>
</dbReference>
<dbReference type="PANTHER" id="PTHR30069:SF53">
    <property type="entry name" value="COLICIN I RECEPTOR-RELATED"/>
    <property type="match status" value="1"/>
</dbReference>
<evidence type="ECO:0000256" key="4">
    <source>
        <dbReference type="ARBA" id="ARBA00022452"/>
    </source>
</evidence>
<keyword evidence="3 12" id="KW-0813">Transport</keyword>
<dbReference type="InterPro" id="IPR037066">
    <property type="entry name" value="Plug_dom_sf"/>
</dbReference>
<keyword evidence="9 12" id="KW-0472">Membrane</keyword>
<evidence type="ECO:0000256" key="7">
    <source>
        <dbReference type="ARBA" id="ARBA00023065"/>
    </source>
</evidence>
<gene>
    <name evidence="18" type="primary">btuB</name>
    <name evidence="18" type="ORF">LT85_4006</name>
</gene>
<keyword evidence="8 13" id="KW-0798">TonB box</keyword>
<dbReference type="GO" id="GO:0006811">
    <property type="term" value="P:monoatomic ion transport"/>
    <property type="evidence" value="ECO:0007669"/>
    <property type="project" value="UniProtKB-KW"/>
</dbReference>
<dbReference type="InterPro" id="IPR039426">
    <property type="entry name" value="TonB-dep_rcpt-like"/>
</dbReference>
<dbReference type="CDD" id="cd01347">
    <property type="entry name" value="ligand_gated_channel"/>
    <property type="match status" value="1"/>
</dbReference>
<evidence type="ECO:0000256" key="6">
    <source>
        <dbReference type="ARBA" id="ARBA00022729"/>
    </source>
</evidence>
<evidence type="ECO:0000256" key="3">
    <source>
        <dbReference type="ARBA" id="ARBA00022448"/>
    </source>
</evidence>
<evidence type="ECO:0000256" key="2">
    <source>
        <dbReference type="ARBA" id="ARBA00009810"/>
    </source>
</evidence>
<organism evidence="18 19">
    <name type="scientific">Collimonas arenae</name>
    <dbReference type="NCBI Taxonomy" id="279058"/>
    <lineage>
        <taxon>Bacteria</taxon>
        <taxon>Pseudomonadati</taxon>
        <taxon>Pseudomonadota</taxon>
        <taxon>Betaproteobacteria</taxon>
        <taxon>Burkholderiales</taxon>
        <taxon>Oxalobacteraceae</taxon>
        <taxon>Collimonas</taxon>
    </lineage>
</organism>
<proteinExistence type="inferred from homology"/>
<feature type="signal peptide" evidence="15">
    <location>
        <begin position="1"/>
        <end position="32"/>
    </location>
</feature>
<dbReference type="KEGG" id="care:LT85_4006"/>
<dbReference type="PANTHER" id="PTHR30069">
    <property type="entry name" value="TONB-DEPENDENT OUTER MEMBRANE RECEPTOR"/>
    <property type="match status" value="1"/>
</dbReference>
<keyword evidence="6 15" id="KW-0732">Signal</keyword>
<keyword evidence="4 12" id="KW-1134">Transmembrane beta strand</keyword>